<evidence type="ECO:0000313" key="1">
    <source>
        <dbReference type="EMBL" id="SKA05074.1"/>
    </source>
</evidence>
<gene>
    <name evidence="1" type="ORF">SAMN02745152_02039</name>
</gene>
<evidence type="ECO:0000313" key="2">
    <source>
        <dbReference type="Proteomes" id="UP000190395"/>
    </source>
</evidence>
<sequence length="41" mass="4874">MSESQLIEYKESWHSCLSPKFRRSVNKHPIMFGEFCLSKLV</sequence>
<keyword evidence="2" id="KW-1185">Reference proteome</keyword>
<organism evidence="1 2">
    <name type="scientific">Treponema berlinense</name>
    <dbReference type="NCBI Taxonomy" id="225004"/>
    <lineage>
        <taxon>Bacteria</taxon>
        <taxon>Pseudomonadati</taxon>
        <taxon>Spirochaetota</taxon>
        <taxon>Spirochaetia</taxon>
        <taxon>Spirochaetales</taxon>
        <taxon>Treponemataceae</taxon>
        <taxon>Treponema</taxon>
    </lineage>
</organism>
<dbReference type="Proteomes" id="UP000190395">
    <property type="component" value="Unassembled WGS sequence"/>
</dbReference>
<accession>A0A1T4QN03</accession>
<dbReference type="EMBL" id="FUXC01000015">
    <property type="protein sequence ID" value="SKA05074.1"/>
    <property type="molecule type" value="Genomic_DNA"/>
</dbReference>
<proteinExistence type="predicted"/>
<dbReference type="AlphaFoldDB" id="A0A1T4QN03"/>
<reference evidence="1 2" key="1">
    <citation type="submission" date="2017-02" db="EMBL/GenBank/DDBJ databases">
        <authorList>
            <person name="Peterson S.W."/>
        </authorList>
    </citation>
    <scope>NUCLEOTIDE SEQUENCE [LARGE SCALE GENOMIC DNA]</scope>
    <source>
        <strain evidence="1 2">ATCC BAA-909</strain>
    </source>
</reference>
<dbReference type="STRING" id="225004.SAMN02745152_02039"/>
<name>A0A1T4QN03_9SPIR</name>
<protein>
    <submittedName>
        <fullName evidence="1">Uncharacterized protein</fullName>
    </submittedName>
</protein>